<dbReference type="InterPro" id="IPR011598">
    <property type="entry name" value="bHLH_dom"/>
</dbReference>
<dbReference type="SMART" id="SM00353">
    <property type="entry name" value="HLH"/>
    <property type="match status" value="1"/>
</dbReference>
<gene>
    <name evidence="3" type="ORF">CALVIDRAFT_528642</name>
</gene>
<dbReference type="PROSITE" id="PS50888">
    <property type="entry name" value="BHLH"/>
    <property type="match status" value="1"/>
</dbReference>
<dbReference type="GO" id="GO:0046983">
    <property type="term" value="F:protein dimerization activity"/>
    <property type="evidence" value="ECO:0007669"/>
    <property type="project" value="InterPro"/>
</dbReference>
<feature type="compositionally biased region" description="Pro residues" evidence="1">
    <location>
        <begin position="439"/>
        <end position="450"/>
    </location>
</feature>
<dbReference type="InterPro" id="IPR036638">
    <property type="entry name" value="HLH_DNA-bd_sf"/>
</dbReference>
<evidence type="ECO:0000259" key="2">
    <source>
        <dbReference type="PROSITE" id="PS50888"/>
    </source>
</evidence>
<name>A0A167KK19_CALVF</name>
<dbReference type="STRING" id="1330018.A0A167KK19"/>
<evidence type="ECO:0000313" key="4">
    <source>
        <dbReference type="Proteomes" id="UP000076738"/>
    </source>
</evidence>
<feature type="region of interest" description="Disordered" evidence="1">
    <location>
        <begin position="31"/>
        <end position="320"/>
    </location>
</feature>
<feature type="compositionally biased region" description="Low complexity" evidence="1">
    <location>
        <begin position="108"/>
        <end position="122"/>
    </location>
</feature>
<feature type="compositionally biased region" description="Pro residues" evidence="1">
    <location>
        <begin position="612"/>
        <end position="624"/>
    </location>
</feature>
<feature type="compositionally biased region" description="Gly residues" evidence="1">
    <location>
        <begin position="123"/>
        <end position="133"/>
    </location>
</feature>
<dbReference type="EMBL" id="KV417293">
    <property type="protein sequence ID" value="KZO94721.1"/>
    <property type="molecule type" value="Genomic_DNA"/>
</dbReference>
<organism evidence="3 4">
    <name type="scientific">Calocera viscosa (strain TUFC12733)</name>
    <dbReference type="NCBI Taxonomy" id="1330018"/>
    <lineage>
        <taxon>Eukaryota</taxon>
        <taxon>Fungi</taxon>
        <taxon>Dikarya</taxon>
        <taxon>Basidiomycota</taxon>
        <taxon>Agaricomycotina</taxon>
        <taxon>Dacrymycetes</taxon>
        <taxon>Dacrymycetales</taxon>
        <taxon>Dacrymycetaceae</taxon>
        <taxon>Calocera</taxon>
    </lineage>
</organism>
<feature type="compositionally biased region" description="Acidic residues" evidence="1">
    <location>
        <begin position="390"/>
        <end position="421"/>
    </location>
</feature>
<feature type="compositionally biased region" description="Low complexity" evidence="1">
    <location>
        <begin position="254"/>
        <end position="263"/>
    </location>
</feature>
<protein>
    <recommendedName>
        <fullName evidence="2">BHLH domain-containing protein</fullName>
    </recommendedName>
</protein>
<feature type="compositionally biased region" description="Basic residues" evidence="1">
    <location>
        <begin position="272"/>
        <end position="284"/>
    </location>
</feature>
<feature type="region of interest" description="Disordered" evidence="1">
    <location>
        <begin position="371"/>
        <end position="638"/>
    </location>
</feature>
<dbReference type="Pfam" id="PF00010">
    <property type="entry name" value="HLH"/>
    <property type="match status" value="1"/>
</dbReference>
<reference evidence="3 4" key="1">
    <citation type="journal article" date="2016" name="Mol. Biol. Evol.">
        <title>Comparative Genomics of Early-Diverging Mushroom-Forming Fungi Provides Insights into the Origins of Lignocellulose Decay Capabilities.</title>
        <authorList>
            <person name="Nagy L.G."/>
            <person name="Riley R."/>
            <person name="Tritt A."/>
            <person name="Adam C."/>
            <person name="Daum C."/>
            <person name="Floudas D."/>
            <person name="Sun H."/>
            <person name="Yadav J.S."/>
            <person name="Pangilinan J."/>
            <person name="Larsson K.H."/>
            <person name="Matsuura K."/>
            <person name="Barry K."/>
            <person name="Labutti K."/>
            <person name="Kuo R."/>
            <person name="Ohm R.A."/>
            <person name="Bhattacharya S.S."/>
            <person name="Shirouzu T."/>
            <person name="Yoshinaga Y."/>
            <person name="Martin F.M."/>
            <person name="Grigoriev I.V."/>
            <person name="Hibbett D.S."/>
        </authorList>
    </citation>
    <scope>NUCLEOTIDE SEQUENCE [LARGE SCALE GENOMIC DNA]</scope>
    <source>
        <strain evidence="3 4">TUFC12733</strain>
    </source>
</reference>
<feature type="compositionally biased region" description="Basic and acidic residues" evidence="1">
    <location>
        <begin position="297"/>
        <end position="320"/>
    </location>
</feature>
<dbReference type="AlphaFoldDB" id="A0A167KK19"/>
<dbReference type="Proteomes" id="UP000076738">
    <property type="component" value="Unassembled WGS sequence"/>
</dbReference>
<keyword evidence="4" id="KW-1185">Reference proteome</keyword>
<feature type="domain" description="BHLH" evidence="2">
    <location>
        <begin position="270"/>
        <end position="357"/>
    </location>
</feature>
<dbReference type="Gene3D" id="4.10.280.10">
    <property type="entry name" value="Helix-loop-helix DNA-binding domain"/>
    <property type="match status" value="1"/>
</dbReference>
<feature type="compositionally biased region" description="Basic and acidic residues" evidence="1">
    <location>
        <begin position="520"/>
        <end position="534"/>
    </location>
</feature>
<dbReference type="SUPFAM" id="SSF47459">
    <property type="entry name" value="HLH, helix-loop-helix DNA-binding domain"/>
    <property type="match status" value="1"/>
</dbReference>
<accession>A0A167KK19</accession>
<dbReference type="OrthoDB" id="690068at2759"/>
<evidence type="ECO:0000313" key="3">
    <source>
        <dbReference type="EMBL" id="KZO94721.1"/>
    </source>
</evidence>
<sequence>MAAHVLPLLPTSSAAYNRPTPLYIDTVHRDRLHQQQQQHHQKHLQPVAPPSPTSSQHRGDHFHEQQLFPDPPAHRAKEMSRTAPALPHHSHPHPHQPLGSSKPPPTVPGAHSSPHPASAAAAAGGGAAAGAGAGEMHLPPIRPLGQRYDGSPMPSFRNVAHGSGSAFLSSQPQPQQQPQAQPQSQSQPQAQAQSQPQAQSQSQPQNQPRPPEPSQEQDQPPPPKKRARKAPAPLPVLPPSASASLPHPHPQPTSQPTQPTDPSRAARDTARKVNHSRIEKRRRERINDALSALRRLVPREEELERMQRGDEAPFRSEEAADRADAAAALAAAGKGKGKGKEFKLEVLDRTVAYVRFLINRLRESEGAVAGALAAGAVAPLSTLKRKREDSDEEEGDMSDESDDGEEEDEDEEEEDEEEEEEPPRQGTNGHTRPLAPSSDSPPYPLLPTPTLPSWHARHAEGDKPHQHIRTSSARSLPVSPAMLLPSPPASGRQEATISPTSQPPVLRLPEPSLALPGRGEGGHREHREQQDARERRSHHNPAPARDGEEEAQAAASVLLQLKDPSPRIAPVDSGSGGQWRVPSLSPRVGPAEGYAHYSRSEEQQLAGGKRLPLPPPLPALPPLPLVSAGGERERDGVAMTPMSVLGMERRGW</sequence>
<feature type="compositionally biased region" description="Low complexity" evidence="1">
    <location>
        <begin position="169"/>
        <end position="206"/>
    </location>
</feature>
<evidence type="ECO:0000256" key="1">
    <source>
        <dbReference type="SAM" id="MobiDB-lite"/>
    </source>
</evidence>
<proteinExistence type="predicted"/>
<feature type="compositionally biased region" description="Low complexity" evidence="1">
    <location>
        <begin position="475"/>
        <end position="484"/>
    </location>
</feature>